<dbReference type="Proteomes" id="UP000468388">
    <property type="component" value="Unassembled WGS sequence"/>
</dbReference>
<keyword evidence="2 7" id="KW-0732">Signal</keyword>
<dbReference type="RefSeq" id="WP_157299450.1">
    <property type="nucleotide sequence ID" value="NZ_BAAAZB010000010.1"/>
</dbReference>
<dbReference type="GO" id="GO:0016811">
    <property type="term" value="F:hydrolase activity, acting on carbon-nitrogen (but not peptide) bonds, in linear amides"/>
    <property type="evidence" value="ECO:0007669"/>
    <property type="project" value="InterPro"/>
</dbReference>
<keyword evidence="6" id="KW-0106">Calcium</keyword>
<dbReference type="Gene3D" id="2.30.120.10">
    <property type="match status" value="1"/>
</dbReference>
<accession>A0A6N8J953</accession>
<keyword evidence="4" id="KW-0865">Zymogen</keyword>
<dbReference type="InterPro" id="IPR023343">
    <property type="entry name" value="Penicillin_amidase_dom1"/>
</dbReference>
<evidence type="ECO:0000256" key="3">
    <source>
        <dbReference type="ARBA" id="ARBA00022801"/>
    </source>
</evidence>
<dbReference type="PANTHER" id="PTHR34218:SF3">
    <property type="entry name" value="ACYL-HOMOSERINE LACTONE ACYLASE PVDQ"/>
    <property type="match status" value="1"/>
</dbReference>
<feature type="binding site" evidence="6">
    <location>
        <position position="249"/>
    </location>
    <ligand>
        <name>Ca(2+)</name>
        <dbReference type="ChEBI" id="CHEBI:29108"/>
    </ligand>
</feature>
<dbReference type="Gene3D" id="3.60.20.10">
    <property type="entry name" value="Glutamine Phosphoribosylpyrophosphate, subunit 1, domain 1"/>
    <property type="match status" value="1"/>
</dbReference>
<sequence length="687" mass="77439">MKTKSLHCLITACFLLFILNTKAGPVKIIWDTWGVPHIYANNEKDLFYGQGWAEMQSHANLLLELYGQSRGRGAEYWGMEHLQDDKLINALGFPEMAKTWKQQQDPELKGLIAAFVAGMNDYIKAHPGVVKPANKVVLPVTYDDINQHAMYVFFTRFVGGGDLGRTAQWKDMGSNGYAIAPKRSASGHAMLVQNPHLPWQKEFTWFEAQLNTGDKSIHGAHLLGFPGFGIAFNKDLGWTHTNNTLDNADTYELTLQDSGYVLDKQRRDFSKKIKTLKIKNKDGSFSEQQIEILGSAYGPVIRKSAHKALAIHMAGTDHPNALLQWWRMANSRNLNEFESALKMAEIPFWNVLYADTHGDIFYIFNGLVPNRSYGDWFYWNKIIPSTASKDIWKTALPYDKLPKIKDPVTGWLQNANDPPWTCTVPQVLHQSDYPVYMSPDFMSMRSQRSANMLLHDSSITFDELVNYKLSTHSGLADRILDDLLKAPDTSAIVKEAKEVLAKWDRSANTDSKGMVLFFIWASKFQPGNEANYVHHWDTKNPTTTPYGLADPAKAIALLKDAATEVKATFGTLDVPWGQFYRLKWHDINLPANGADGSLGIFRVASPGIAFGKELAVGAGDSWVGVIEFGKRINARVLLSYGNSSETGSPHNGDQLKLFSEKKLRDPWFYPEELKEHTERTEILQRKD</sequence>
<name>A0A6N8J953_9BACT</name>
<dbReference type="InterPro" id="IPR043147">
    <property type="entry name" value="Penicillin_amidase_A-knob"/>
</dbReference>
<keyword evidence="9" id="KW-1185">Reference proteome</keyword>
<evidence type="ECO:0000256" key="5">
    <source>
        <dbReference type="PIRSR" id="PIRSR001227-1"/>
    </source>
</evidence>
<dbReference type="PANTHER" id="PTHR34218">
    <property type="entry name" value="PEPTIDASE S45 PENICILLIN AMIDASE"/>
    <property type="match status" value="1"/>
</dbReference>
<evidence type="ECO:0000313" key="9">
    <source>
        <dbReference type="Proteomes" id="UP000468388"/>
    </source>
</evidence>
<reference evidence="8 9" key="1">
    <citation type="submission" date="2019-12" db="EMBL/GenBank/DDBJ databases">
        <title>The draft genomic sequence of strain Chitinophaga oryziterrae JCM 16595.</title>
        <authorList>
            <person name="Zhang X."/>
        </authorList>
    </citation>
    <scope>NUCLEOTIDE SEQUENCE [LARGE SCALE GENOMIC DNA]</scope>
    <source>
        <strain evidence="8 9">JCM 16595</strain>
    </source>
</reference>
<dbReference type="GO" id="GO:0017000">
    <property type="term" value="P:antibiotic biosynthetic process"/>
    <property type="evidence" value="ECO:0007669"/>
    <property type="project" value="InterPro"/>
</dbReference>
<evidence type="ECO:0000256" key="2">
    <source>
        <dbReference type="ARBA" id="ARBA00022729"/>
    </source>
</evidence>
<keyword evidence="3" id="KW-0378">Hydrolase</keyword>
<feature type="active site" description="Nucleophile" evidence="5">
    <location>
        <position position="174"/>
    </location>
</feature>
<comment type="caution">
    <text evidence="8">The sequence shown here is derived from an EMBL/GenBank/DDBJ whole genome shotgun (WGS) entry which is preliminary data.</text>
</comment>
<dbReference type="GO" id="GO:0046872">
    <property type="term" value="F:metal ion binding"/>
    <property type="evidence" value="ECO:0007669"/>
    <property type="project" value="UniProtKB-KW"/>
</dbReference>
<dbReference type="InterPro" id="IPR043146">
    <property type="entry name" value="Penicillin_amidase_N_B-knob"/>
</dbReference>
<evidence type="ECO:0000256" key="4">
    <source>
        <dbReference type="ARBA" id="ARBA00023145"/>
    </source>
</evidence>
<protein>
    <submittedName>
        <fullName evidence="8">Acylase</fullName>
    </submittedName>
</protein>
<evidence type="ECO:0000256" key="6">
    <source>
        <dbReference type="PIRSR" id="PIRSR001227-2"/>
    </source>
</evidence>
<proteinExistence type="inferred from homology"/>
<dbReference type="Gene3D" id="1.10.439.10">
    <property type="entry name" value="Penicillin Amidohydrolase, domain 1"/>
    <property type="match status" value="1"/>
</dbReference>
<evidence type="ECO:0000256" key="1">
    <source>
        <dbReference type="ARBA" id="ARBA00006586"/>
    </source>
</evidence>
<dbReference type="SUPFAM" id="SSF56235">
    <property type="entry name" value="N-terminal nucleophile aminohydrolases (Ntn hydrolases)"/>
    <property type="match status" value="1"/>
</dbReference>
<dbReference type="InterPro" id="IPR014395">
    <property type="entry name" value="Pen/GL7ACA/AHL_acylase"/>
</dbReference>
<feature type="binding site" evidence="6">
    <location>
        <position position="246"/>
    </location>
    <ligand>
        <name>Ca(2+)</name>
        <dbReference type="ChEBI" id="CHEBI:29108"/>
    </ligand>
</feature>
<dbReference type="Gene3D" id="1.10.1400.10">
    <property type="match status" value="1"/>
</dbReference>
<dbReference type="CDD" id="cd01936">
    <property type="entry name" value="Ntn_CA"/>
    <property type="match status" value="1"/>
</dbReference>
<dbReference type="AlphaFoldDB" id="A0A6N8J953"/>
<dbReference type="Pfam" id="PF01804">
    <property type="entry name" value="Penicil_amidase"/>
    <property type="match status" value="1"/>
</dbReference>
<dbReference type="OrthoDB" id="9759796at2"/>
<dbReference type="InterPro" id="IPR002692">
    <property type="entry name" value="S45"/>
</dbReference>
<gene>
    <name evidence="8" type="ORF">GO495_09520</name>
</gene>
<comment type="cofactor">
    <cofactor evidence="6">
        <name>Ca(2+)</name>
        <dbReference type="ChEBI" id="CHEBI:29108"/>
    </cofactor>
    <text evidence="6">Binds 1 Ca(2+) ion per dimer.</text>
</comment>
<dbReference type="InterPro" id="IPR029055">
    <property type="entry name" value="Ntn_hydrolases_N"/>
</dbReference>
<organism evidence="8 9">
    <name type="scientific">Chitinophaga oryziterrae</name>
    <dbReference type="NCBI Taxonomy" id="1031224"/>
    <lineage>
        <taxon>Bacteria</taxon>
        <taxon>Pseudomonadati</taxon>
        <taxon>Bacteroidota</taxon>
        <taxon>Chitinophagia</taxon>
        <taxon>Chitinophagales</taxon>
        <taxon>Chitinophagaceae</taxon>
        <taxon>Chitinophaga</taxon>
    </lineage>
</organism>
<feature type="chain" id="PRO_5026697308" evidence="7">
    <location>
        <begin position="24"/>
        <end position="687"/>
    </location>
</feature>
<evidence type="ECO:0000313" key="8">
    <source>
        <dbReference type="EMBL" id="MVT40816.1"/>
    </source>
</evidence>
<dbReference type="EMBL" id="WRXO01000002">
    <property type="protein sequence ID" value="MVT40816.1"/>
    <property type="molecule type" value="Genomic_DNA"/>
</dbReference>
<feature type="signal peptide" evidence="7">
    <location>
        <begin position="1"/>
        <end position="23"/>
    </location>
</feature>
<dbReference type="PIRSF" id="PIRSF001227">
    <property type="entry name" value="Pen_acylase"/>
    <property type="match status" value="1"/>
</dbReference>
<evidence type="ECO:0000256" key="7">
    <source>
        <dbReference type="SAM" id="SignalP"/>
    </source>
</evidence>
<comment type="similarity">
    <text evidence="1">Belongs to the peptidase S45 family.</text>
</comment>
<keyword evidence="6" id="KW-0479">Metal-binding</keyword>